<feature type="non-terminal residue" evidence="1">
    <location>
        <position position="1"/>
    </location>
</feature>
<evidence type="ECO:0000313" key="2">
    <source>
        <dbReference type="Proteomes" id="UP000805193"/>
    </source>
</evidence>
<protein>
    <submittedName>
        <fullName evidence="1">Uncharacterized protein</fullName>
    </submittedName>
</protein>
<dbReference type="EMBL" id="JABSTQ010009805">
    <property type="protein sequence ID" value="KAG0425761.1"/>
    <property type="molecule type" value="Genomic_DNA"/>
</dbReference>
<sequence length="956" mass="108643">TAFRQGLVSGDKAALHPILEWALGRMPELRKRAYLARFLVRVELHPELEGDADLVALYSQYEALMEQFKEVHKISEALKGSGFNTQEVRKDIGHMEEEKEQLLKKIARLRRRVDVNSNKDAMLELARNLREEQDKADTLSQQRMNQQDANSRVGAPVRASETESYQMKKLMQPFKVGEDVGLFLVNFERTCEKLSFAPETWPQRLLTLLPCEAAEVVARLSAGDADDYDKVKSSLLKRYRFSAEAFRQRFRNASKKSSEGYSEFAYGLKTNLIEWLKSEEVYESRDKVVECVCLEQFFRSIPQSVKLWVQDRVGVDSVERAAELAEEYATRRKLGGEESESGRSDQRKTFRQGNDSRENGPEKPEAGQKVPDKSAEHSNGDEARKSPTGQFEARKPFLCYNCQEPGHTAARCKKPRVVFSYVNGSDEDLKLLRAYLHELQVNGKPCRVLRDSAATMDVVHPSYVTPSDFTGKVVWIKQLLEKHSVCLPMATRLLKAYSKPTSSGQRLYHRPFELNHCEQKIQRLTQQLRDLRQSGLGATPEGLLQRLEEELRANGYLVRDKLPKEIAACQDAIRDLQKVATEPAMGQSDIDKIKAKIHTENAEINALYEQKMRSQETADDKLTLFRQQAAVIARKKEAAGETLNELRVQLNQLESELKEKQSQISAEGGEEVLKGEDFKKYVGTLRGKSTTYKEKRQELAELRAETGVLARTAEILQQKQRELTRELEVLEDQKGVRGYHALHGALQSASGQKASLDDRKNATLEDMAAMVTNLNSRITDKKGRLAPIIKDLRPLRKSCQDLTIEYEKKKSTYDSCAAGLESNLSRLEQEVTSLRNELNAQESKSHFLQLSLQIHDAQLKFLEANGALEPGILQGDGSAKKLSLRDRLNQEISEQEKEGKALRERQKQVREGQEALRNQALMWKHLERLLRSKTSSGAQREDGRLQEQASGDRLVL</sequence>
<gene>
    <name evidence="1" type="ORF">HPB47_027096</name>
</gene>
<proteinExistence type="predicted"/>
<organism evidence="1 2">
    <name type="scientific">Ixodes persulcatus</name>
    <name type="common">Taiga tick</name>
    <dbReference type="NCBI Taxonomy" id="34615"/>
    <lineage>
        <taxon>Eukaryota</taxon>
        <taxon>Metazoa</taxon>
        <taxon>Ecdysozoa</taxon>
        <taxon>Arthropoda</taxon>
        <taxon>Chelicerata</taxon>
        <taxon>Arachnida</taxon>
        <taxon>Acari</taxon>
        <taxon>Parasitiformes</taxon>
        <taxon>Ixodida</taxon>
        <taxon>Ixodoidea</taxon>
        <taxon>Ixodidae</taxon>
        <taxon>Ixodinae</taxon>
        <taxon>Ixodes</taxon>
    </lineage>
</organism>
<comment type="caution">
    <text evidence="1">The sequence shown here is derived from an EMBL/GenBank/DDBJ whole genome shotgun (WGS) entry which is preliminary data.</text>
</comment>
<dbReference type="Proteomes" id="UP000805193">
    <property type="component" value="Unassembled WGS sequence"/>
</dbReference>
<reference evidence="1 2" key="1">
    <citation type="journal article" date="2020" name="Cell">
        <title>Large-Scale Comparative Analyses of Tick Genomes Elucidate Their Genetic Diversity and Vector Capacities.</title>
        <authorList>
            <consortium name="Tick Genome and Microbiome Consortium (TIGMIC)"/>
            <person name="Jia N."/>
            <person name="Wang J."/>
            <person name="Shi W."/>
            <person name="Du L."/>
            <person name="Sun Y."/>
            <person name="Zhan W."/>
            <person name="Jiang J.F."/>
            <person name="Wang Q."/>
            <person name="Zhang B."/>
            <person name="Ji P."/>
            <person name="Bell-Sakyi L."/>
            <person name="Cui X.M."/>
            <person name="Yuan T.T."/>
            <person name="Jiang B.G."/>
            <person name="Yang W.F."/>
            <person name="Lam T.T."/>
            <person name="Chang Q.C."/>
            <person name="Ding S.J."/>
            <person name="Wang X.J."/>
            <person name="Zhu J.G."/>
            <person name="Ruan X.D."/>
            <person name="Zhao L."/>
            <person name="Wei J.T."/>
            <person name="Ye R.Z."/>
            <person name="Que T.C."/>
            <person name="Du C.H."/>
            <person name="Zhou Y.H."/>
            <person name="Cheng J.X."/>
            <person name="Dai P.F."/>
            <person name="Guo W.B."/>
            <person name="Han X.H."/>
            <person name="Huang E.J."/>
            <person name="Li L.F."/>
            <person name="Wei W."/>
            <person name="Gao Y.C."/>
            <person name="Liu J.Z."/>
            <person name="Shao H.Z."/>
            <person name="Wang X."/>
            <person name="Wang C.C."/>
            <person name="Yang T.C."/>
            <person name="Huo Q.B."/>
            <person name="Li W."/>
            <person name="Chen H.Y."/>
            <person name="Chen S.E."/>
            <person name="Zhou L.G."/>
            <person name="Ni X.B."/>
            <person name="Tian J.H."/>
            <person name="Sheng Y."/>
            <person name="Liu T."/>
            <person name="Pan Y.S."/>
            <person name="Xia L.Y."/>
            <person name="Li J."/>
            <person name="Zhao F."/>
            <person name="Cao W.C."/>
        </authorList>
    </citation>
    <scope>NUCLEOTIDE SEQUENCE [LARGE SCALE GENOMIC DNA]</scope>
    <source>
        <strain evidence="1">Iper-2018</strain>
    </source>
</reference>
<evidence type="ECO:0000313" key="1">
    <source>
        <dbReference type="EMBL" id="KAG0425761.1"/>
    </source>
</evidence>
<name>A0AC60PX94_IXOPE</name>
<accession>A0AC60PX94</accession>
<keyword evidence="2" id="KW-1185">Reference proteome</keyword>